<evidence type="ECO:0000313" key="1">
    <source>
        <dbReference type="EMBL" id="MER6273752.1"/>
    </source>
</evidence>
<dbReference type="RefSeq" id="WP_351962001.1">
    <property type="nucleotide sequence ID" value="NZ_JBEOZM010000035.1"/>
</dbReference>
<dbReference type="Proteomes" id="UP001490365">
    <property type="component" value="Unassembled WGS sequence"/>
</dbReference>
<name>A0ABV1TUT4_9ACTN</name>
<gene>
    <name evidence="1" type="ORF">ABT211_41815</name>
</gene>
<proteinExistence type="predicted"/>
<sequence length="82" mass="8953">MPRRWWSNTLPTSRYRQAPLDGTTVRTRGAAIPDLPVSYQVPLDLAAECFGMPLPGPFGTELINALSTRAPVSLELLDTITA</sequence>
<protein>
    <submittedName>
        <fullName evidence="1">Uncharacterized protein</fullName>
    </submittedName>
</protein>
<comment type="caution">
    <text evidence="1">The sequence shown here is derived from an EMBL/GenBank/DDBJ whole genome shotgun (WGS) entry which is preliminary data.</text>
</comment>
<reference evidence="1 2" key="1">
    <citation type="submission" date="2024-06" db="EMBL/GenBank/DDBJ databases">
        <title>The Natural Products Discovery Center: Release of the First 8490 Sequenced Strains for Exploring Actinobacteria Biosynthetic Diversity.</title>
        <authorList>
            <person name="Kalkreuter E."/>
            <person name="Kautsar S.A."/>
            <person name="Yang D."/>
            <person name="Bader C.D."/>
            <person name="Teijaro C.N."/>
            <person name="Fluegel L."/>
            <person name="Davis C.M."/>
            <person name="Simpson J.R."/>
            <person name="Lauterbach L."/>
            <person name="Steele A.D."/>
            <person name="Gui C."/>
            <person name="Meng S."/>
            <person name="Li G."/>
            <person name="Viehrig K."/>
            <person name="Ye F."/>
            <person name="Su P."/>
            <person name="Kiefer A.F."/>
            <person name="Nichols A."/>
            <person name="Cepeda A.J."/>
            <person name="Yan W."/>
            <person name="Fan B."/>
            <person name="Jiang Y."/>
            <person name="Adhikari A."/>
            <person name="Zheng C.-J."/>
            <person name="Schuster L."/>
            <person name="Cowan T.M."/>
            <person name="Smanski M.J."/>
            <person name="Chevrette M.G."/>
            <person name="De Carvalho L.P.S."/>
            <person name="Shen B."/>
        </authorList>
    </citation>
    <scope>NUCLEOTIDE SEQUENCE [LARGE SCALE GENOMIC DNA]</scope>
    <source>
        <strain evidence="1 2">NPDC001694</strain>
    </source>
</reference>
<evidence type="ECO:0000313" key="2">
    <source>
        <dbReference type="Proteomes" id="UP001490365"/>
    </source>
</evidence>
<organism evidence="1 2">
    <name type="scientific">Streptomyces sp. 900105755</name>
    <dbReference type="NCBI Taxonomy" id="3154389"/>
    <lineage>
        <taxon>Bacteria</taxon>
        <taxon>Bacillati</taxon>
        <taxon>Actinomycetota</taxon>
        <taxon>Actinomycetes</taxon>
        <taxon>Kitasatosporales</taxon>
        <taxon>Streptomycetaceae</taxon>
        <taxon>Streptomyces</taxon>
    </lineage>
</organism>
<dbReference type="EMBL" id="JBEOZM010000035">
    <property type="protein sequence ID" value="MER6273752.1"/>
    <property type="molecule type" value="Genomic_DNA"/>
</dbReference>
<keyword evidence="2" id="KW-1185">Reference proteome</keyword>
<accession>A0ABV1TUT4</accession>